<feature type="region of interest" description="Disordered" evidence="1">
    <location>
        <begin position="458"/>
        <end position="501"/>
    </location>
</feature>
<dbReference type="SUPFAM" id="SSF109604">
    <property type="entry name" value="HD-domain/PDEase-like"/>
    <property type="match status" value="1"/>
</dbReference>
<dbReference type="AlphaFoldDB" id="A0A1C7M4Z7"/>
<feature type="compositionally biased region" description="Low complexity" evidence="1">
    <location>
        <begin position="474"/>
        <end position="489"/>
    </location>
</feature>
<proteinExistence type="predicted"/>
<comment type="caution">
    <text evidence="3">The sequence shown here is derived from an EMBL/GenBank/DDBJ whole genome shotgun (WGS) entry which is preliminary data.</text>
</comment>
<feature type="domain" description="HD" evidence="2">
    <location>
        <begin position="69"/>
        <end position="203"/>
    </location>
</feature>
<dbReference type="Gene3D" id="1.10.3210.10">
    <property type="entry name" value="Hypothetical protein af1432"/>
    <property type="match status" value="1"/>
</dbReference>
<organism evidence="3 4">
    <name type="scientific">Grifola frondosa</name>
    <name type="common">Maitake</name>
    <name type="synonym">Polyporus frondosus</name>
    <dbReference type="NCBI Taxonomy" id="5627"/>
    <lineage>
        <taxon>Eukaryota</taxon>
        <taxon>Fungi</taxon>
        <taxon>Dikarya</taxon>
        <taxon>Basidiomycota</taxon>
        <taxon>Agaricomycotina</taxon>
        <taxon>Agaricomycetes</taxon>
        <taxon>Polyporales</taxon>
        <taxon>Grifolaceae</taxon>
        <taxon>Grifola</taxon>
    </lineage>
</organism>
<dbReference type="InterPro" id="IPR050135">
    <property type="entry name" value="dGTPase-like"/>
</dbReference>
<dbReference type="GO" id="GO:0008832">
    <property type="term" value="F:dGTPase activity"/>
    <property type="evidence" value="ECO:0007669"/>
    <property type="project" value="TreeGrafter"/>
</dbReference>
<dbReference type="SMART" id="SM00471">
    <property type="entry name" value="HDc"/>
    <property type="match status" value="1"/>
</dbReference>
<dbReference type="Proteomes" id="UP000092993">
    <property type="component" value="Unassembled WGS sequence"/>
</dbReference>
<sequence>MTRLLDMEEDIDSPEYRKTIRRFKDSIHDYMGFGPTVCAIIDTPQFQRLRYIKQLGTSYHVWPCASHNRFEHSLGVAHLAQTMVLNLKNTQPTLGITDRDVRCVTIAGLCHDLGHGPWSHVWDSLFIPRALPGRNWTHEEASEMMFDSLLKENELELDDQDANFIKALIASDPSRCSGTEKPYLFEIVANKRNSLDVDKFDYIARDSHAIDQKSNLSLTTICYDIKDANQIYELCHTRFSLHKRIYSHKTAKAIEHMIVDALLLADKYLHIAERINDPRNFYQDDEFHNQLEKARRIFHRINTRDLYKAVDFKVILWNEMDICRDYFTPANIVRAAKSLFESGTKERTGAEEIDFTSVNMQDVEDLSEDHVIVDMAPRHFGMEDKNPLEYVKFYSKHHPDEAKLANLDDISLSMPQVFGEALLRVYTREPRFFGLVQAGYRELGVKFHEEMFPYTSRTVSPEPQLLIPPDSKAPSTPRPTTRSLTRVPSGLTFRKAEEYET</sequence>
<dbReference type="InterPro" id="IPR006674">
    <property type="entry name" value="HD_domain"/>
</dbReference>
<dbReference type="STRING" id="5627.A0A1C7M4Z7"/>
<dbReference type="Gene3D" id="3.30.70.2760">
    <property type="match status" value="1"/>
</dbReference>
<dbReference type="OMA" id="QVHGYIK"/>
<evidence type="ECO:0000313" key="4">
    <source>
        <dbReference type="Proteomes" id="UP000092993"/>
    </source>
</evidence>
<dbReference type="PANTHER" id="PTHR11373">
    <property type="entry name" value="DEOXYNUCLEOSIDE TRIPHOSPHATE TRIPHOSPHOHYDROLASE"/>
    <property type="match status" value="1"/>
</dbReference>
<dbReference type="Pfam" id="PF01966">
    <property type="entry name" value="HD"/>
    <property type="match status" value="1"/>
</dbReference>
<evidence type="ECO:0000259" key="2">
    <source>
        <dbReference type="PROSITE" id="PS51831"/>
    </source>
</evidence>
<accession>A0A1C7M4Z7</accession>
<evidence type="ECO:0000256" key="1">
    <source>
        <dbReference type="SAM" id="MobiDB-lite"/>
    </source>
</evidence>
<gene>
    <name evidence="3" type="primary">SAMHD1</name>
    <name evidence="3" type="ORF">A0H81_08159</name>
</gene>
<dbReference type="EMBL" id="LUGG01000010">
    <property type="protein sequence ID" value="OBZ71990.1"/>
    <property type="molecule type" value="Genomic_DNA"/>
</dbReference>
<name>A0A1C7M4Z7_GRIFR</name>
<keyword evidence="4" id="KW-1185">Reference proteome</keyword>
<keyword evidence="3" id="KW-0378">Hydrolase</keyword>
<dbReference type="InterPro" id="IPR003607">
    <property type="entry name" value="HD/PDEase_dom"/>
</dbReference>
<reference evidence="3 4" key="1">
    <citation type="submission" date="2016-03" db="EMBL/GenBank/DDBJ databases">
        <title>Whole genome sequencing of Grifola frondosa 9006-11.</title>
        <authorList>
            <person name="Min B."/>
            <person name="Park H."/>
            <person name="Kim J.-G."/>
            <person name="Cho H."/>
            <person name="Oh Y.-L."/>
            <person name="Kong W.-S."/>
            <person name="Choi I.-G."/>
        </authorList>
    </citation>
    <scope>NUCLEOTIDE SEQUENCE [LARGE SCALE GENOMIC DNA]</scope>
    <source>
        <strain evidence="3 4">9006-11</strain>
    </source>
</reference>
<dbReference type="OrthoDB" id="9991235at2759"/>
<dbReference type="GO" id="GO:0005634">
    <property type="term" value="C:nucleus"/>
    <property type="evidence" value="ECO:0007669"/>
    <property type="project" value="TreeGrafter"/>
</dbReference>
<evidence type="ECO:0000313" key="3">
    <source>
        <dbReference type="EMBL" id="OBZ71990.1"/>
    </source>
</evidence>
<protein>
    <submittedName>
        <fullName evidence="3">Deoxynucleoside triphosphate triphosphohydrolase SAMHD1</fullName>
    </submittedName>
</protein>
<dbReference type="PANTHER" id="PTHR11373:SF4">
    <property type="entry name" value="DEOXYNUCLEOSIDE TRIPHOSPHATE TRIPHOSPHOHYDROLASE SAMHD1"/>
    <property type="match status" value="1"/>
</dbReference>
<dbReference type="CDD" id="cd00077">
    <property type="entry name" value="HDc"/>
    <property type="match status" value="1"/>
</dbReference>
<dbReference type="PROSITE" id="PS51831">
    <property type="entry name" value="HD"/>
    <property type="match status" value="1"/>
</dbReference>
<dbReference type="GO" id="GO:0006203">
    <property type="term" value="P:dGTP catabolic process"/>
    <property type="evidence" value="ECO:0007669"/>
    <property type="project" value="TreeGrafter"/>
</dbReference>